<proteinExistence type="predicted"/>
<keyword evidence="3" id="KW-1185">Reference proteome</keyword>
<feature type="compositionally biased region" description="Polar residues" evidence="1">
    <location>
        <begin position="348"/>
        <end position="359"/>
    </location>
</feature>
<feature type="region of interest" description="Disordered" evidence="1">
    <location>
        <begin position="305"/>
        <end position="359"/>
    </location>
</feature>
<accession>A0A5J4ZR28</accession>
<dbReference type="Proteomes" id="UP000325577">
    <property type="component" value="Linkage Group LG6"/>
</dbReference>
<feature type="compositionally biased region" description="Polar residues" evidence="1">
    <location>
        <begin position="126"/>
        <end position="142"/>
    </location>
</feature>
<reference evidence="2 3" key="1">
    <citation type="submission" date="2019-09" db="EMBL/GenBank/DDBJ databases">
        <title>A chromosome-level genome assembly of the Chinese tupelo Nyssa sinensis.</title>
        <authorList>
            <person name="Yang X."/>
            <person name="Kang M."/>
            <person name="Yang Y."/>
            <person name="Xiong H."/>
            <person name="Wang M."/>
            <person name="Zhang Z."/>
            <person name="Wang Z."/>
            <person name="Wu H."/>
            <person name="Ma T."/>
            <person name="Liu J."/>
            <person name="Xi Z."/>
        </authorList>
    </citation>
    <scope>NUCLEOTIDE SEQUENCE [LARGE SCALE GENOMIC DNA]</scope>
    <source>
        <strain evidence="2">J267</strain>
        <tissue evidence="2">Leaf</tissue>
    </source>
</reference>
<feature type="region of interest" description="Disordered" evidence="1">
    <location>
        <begin position="380"/>
        <end position="412"/>
    </location>
</feature>
<evidence type="ECO:0000256" key="1">
    <source>
        <dbReference type="SAM" id="MobiDB-lite"/>
    </source>
</evidence>
<name>A0A5J4ZR28_9ASTE</name>
<feature type="region of interest" description="Disordered" evidence="1">
    <location>
        <begin position="28"/>
        <end position="168"/>
    </location>
</feature>
<evidence type="ECO:0000313" key="2">
    <source>
        <dbReference type="EMBL" id="KAA8520479.1"/>
    </source>
</evidence>
<feature type="compositionally biased region" description="Basic residues" evidence="1">
    <location>
        <begin position="30"/>
        <end position="50"/>
    </location>
</feature>
<gene>
    <name evidence="2" type="ORF">F0562_014735</name>
</gene>
<protein>
    <submittedName>
        <fullName evidence="2">Uncharacterized protein</fullName>
    </submittedName>
</protein>
<dbReference type="EMBL" id="CM018049">
    <property type="protein sequence ID" value="KAA8520479.1"/>
    <property type="molecule type" value="Genomic_DNA"/>
</dbReference>
<feature type="compositionally biased region" description="Basic and acidic residues" evidence="1">
    <location>
        <begin position="143"/>
        <end position="161"/>
    </location>
</feature>
<feature type="compositionally biased region" description="Basic residues" evidence="1">
    <location>
        <begin position="63"/>
        <end position="73"/>
    </location>
</feature>
<sequence length="412" mass="44814">MYIRLAHLIYILEEPLNAILQIGQSPYRGAGRRGGKPFRGGGRGRGRGHFGTRPDGSGPSFRCRGRGGGRGRHFPPNSASTPALYPSTFIQGELYPSGPGQAPLLAPAQNEQPKQEVPVQAEKVQGSGNKQAPPENLSSEAVTENKVEPEQQKTSEEEPAKNPRMYHFGARGRGFKRKMRGVRGGKWMRTYEGLRRPVVFETHLARKKHLANLKRFEGHQAMLRQAALQALYPALQALYPALQALYSPNPNASTSFGPQFPQQGFHDPQGLIAQPGPSMFPQGQASEPVPAAALTLGPSLVLETQDQLDSKPEGPQLTSEAGRQNAVKMEAKSQQQPAVKFEAEPAGSNDNKYGNGTSISKGKEVKLCTEAEEALCVSATDKASTNPESDTVPFDQFFSWSRQQNGGPRVRE</sequence>
<dbReference type="AlphaFoldDB" id="A0A5J4ZR28"/>
<evidence type="ECO:0000313" key="3">
    <source>
        <dbReference type="Proteomes" id="UP000325577"/>
    </source>
</evidence>
<dbReference type="OrthoDB" id="434647at2759"/>
<organism evidence="2 3">
    <name type="scientific">Nyssa sinensis</name>
    <dbReference type="NCBI Taxonomy" id="561372"/>
    <lineage>
        <taxon>Eukaryota</taxon>
        <taxon>Viridiplantae</taxon>
        <taxon>Streptophyta</taxon>
        <taxon>Embryophyta</taxon>
        <taxon>Tracheophyta</taxon>
        <taxon>Spermatophyta</taxon>
        <taxon>Magnoliopsida</taxon>
        <taxon>eudicotyledons</taxon>
        <taxon>Gunneridae</taxon>
        <taxon>Pentapetalae</taxon>
        <taxon>asterids</taxon>
        <taxon>Cornales</taxon>
        <taxon>Nyssaceae</taxon>
        <taxon>Nyssa</taxon>
    </lineage>
</organism>